<reference evidence="2 3" key="1">
    <citation type="submission" date="2021-12" db="EMBL/GenBank/DDBJ databases">
        <title>Discovery of the Pendulisporaceae a myxobacterial family with distinct sporulation behavior and unique specialized metabolism.</title>
        <authorList>
            <person name="Garcia R."/>
            <person name="Popoff A."/>
            <person name="Bader C.D."/>
            <person name="Loehr J."/>
            <person name="Walesch S."/>
            <person name="Walt C."/>
            <person name="Boldt J."/>
            <person name="Bunk B."/>
            <person name="Haeckl F.J.F.P.J."/>
            <person name="Gunesch A.P."/>
            <person name="Birkelbach J."/>
            <person name="Nuebel U."/>
            <person name="Pietschmann T."/>
            <person name="Bach T."/>
            <person name="Mueller R."/>
        </authorList>
    </citation>
    <scope>NUCLEOTIDE SEQUENCE [LARGE SCALE GENOMIC DNA]</scope>
    <source>
        <strain evidence="2 3">MSr11954</strain>
    </source>
</reference>
<sequence>MRSRTRSILGGVALLAITVSGVGCSSSSSSGPPRSGSNLAPYDGLHVWSEGGYAFTATVDNNDMLGSAISLHRQPSGAQYTQEEGATEGPSFQGTIFDRPVSVSFSGSSARGIFGGAPLNLDVAETPEGGITVRGLVGGALSEFEVSPTRWTGHVGPCGYDLTGSGGRYDGSRNCGRGTRRVRIEIGKPISDWPPIERATLLALALRR</sequence>
<organism evidence="2 3">
    <name type="scientific">Pendulispora albinea</name>
    <dbReference type="NCBI Taxonomy" id="2741071"/>
    <lineage>
        <taxon>Bacteria</taxon>
        <taxon>Pseudomonadati</taxon>
        <taxon>Myxococcota</taxon>
        <taxon>Myxococcia</taxon>
        <taxon>Myxococcales</taxon>
        <taxon>Sorangiineae</taxon>
        <taxon>Pendulisporaceae</taxon>
        <taxon>Pendulispora</taxon>
    </lineage>
</organism>
<dbReference type="PROSITE" id="PS51257">
    <property type="entry name" value="PROKAR_LIPOPROTEIN"/>
    <property type="match status" value="1"/>
</dbReference>
<name>A0ABZ2M3K7_9BACT</name>
<dbReference type="EMBL" id="CP089984">
    <property type="protein sequence ID" value="WXB15915.1"/>
    <property type="molecule type" value="Genomic_DNA"/>
</dbReference>
<keyword evidence="3" id="KW-1185">Reference proteome</keyword>
<dbReference type="Proteomes" id="UP001370348">
    <property type="component" value="Chromosome"/>
</dbReference>
<gene>
    <name evidence="2" type="ORF">LZC94_01295</name>
</gene>
<evidence type="ECO:0000313" key="2">
    <source>
        <dbReference type="EMBL" id="WXB15915.1"/>
    </source>
</evidence>
<dbReference type="RefSeq" id="WP_394825549.1">
    <property type="nucleotide sequence ID" value="NZ_CP089984.1"/>
</dbReference>
<feature type="chain" id="PRO_5046135226" evidence="1">
    <location>
        <begin position="22"/>
        <end position="208"/>
    </location>
</feature>
<keyword evidence="1" id="KW-0732">Signal</keyword>
<accession>A0ABZ2M3K7</accession>
<evidence type="ECO:0000256" key="1">
    <source>
        <dbReference type="SAM" id="SignalP"/>
    </source>
</evidence>
<evidence type="ECO:0000313" key="3">
    <source>
        <dbReference type="Proteomes" id="UP001370348"/>
    </source>
</evidence>
<proteinExistence type="predicted"/>
<protein>
    <submittedName>
        <fullName evidence="2">Uncharacterized protein</fullName>
    </submittedName>
</protein>
<feature type="signal peptide" evidence="1">
    <location>
        <begin position="1"/>
        <end position="21"/>
    </location>
</feature>